<accession>A0A0B2V6K5</accession>
<dbReference type="PANTHER" id="PTHR23349:SF97">
    <property type="entry name" value="BHLH DOMAIN-CONTAINING PROTEIN"/>
    <property type="match status" value="1"/>
</dbReference>
<dbReference type="EMBL" id="JPKZ01002368">
    <property type="protein sequence ID" value="KHN77134.1"/>
    <property type="molecule type" value="Genomic_DNA"/>
</dbReference>
<evidence type="ECO:0000313" key="2">
    <source>
        <dbReference type="EMBL" id="KHN77134.1"/>
    </source>
</evidence>
<reference evidence="2 3" key="1">
    <citation type="submission" date="2014-11" db="EMBL/GenBank/DDBJ databases">
        <title>Genetic blueprint of the zoonotic pathogen Toxocara canis.</title>
        <authorList>
            <person name="Zhu X.-Q."/>
            <person name="Korhonen P.K."/>
            <person name="Cai H."/>
            <person name="Young N.D."/>
            <person name="Nejsum P."/>
            <person name="von Samson-Himmelstjerna G."/>
            <person name="Boag P.R."/>
            <person name="Tan P."/>
            <person name="Li Q."/>
            <person name="Min J."/>
            <person name="Yang Y."/>
            <person name="Wang X."/>
            <person name="Fang X."/>
            <person name="Hall R.S."/>
            <person name="Hofmann A."/>
            <person name="Sternberg P.W."/>
            <person name="Jex A.R."/>
            <person name="Gasser R.B."/>
        </authorList>
    </citation>
    <scope>NUCLEOTIDE SEQUENCE [LARGE SCALE GENOMIC DNA]</scope>
    <source>
        <strain evidence="2">PN_DK_2014</strain>
    </source>
</reference>
<feature type="domain" description="BHLH" evidence="1">
    <location>
        <begin position="92"/>
        <end position="144"/>
    </location>
</feature>
<dbReference type="SUPFAM" id="SSF47459">
    <property type="entry name" value="HLH, helix-loop-helix DNA-binding domain"/>
    <property type="match status" value="1"/>
</dbReference>
<sequence length="199" mass="22583">MNSASDAKYVPIFEQLGTLSADQPAYSVSHELLSYEDGLFPLGYTTMNTSDVCECNQESMSSAFRNDSSANNSLSGFNGYYDDENEYLAWNGDRRAANVRERKRMCSINVAFAKLRRFIPTFPYEKRLSKIDTLNLAIAYISLLEDILNNHSEGSHYYLKRAVNMARAGDPNAPLWSTSDLIARLSWINWRRLAIKPVI</sequence>
<dbReference type="PANTHER" id="PTHR23349">
    <property type="entry name" value="BASIC HELIX-LOOP-HELIX TRANSCRIPTION FACTOR, TWIST"/>
    <property type="match status" value="1"/>
</dbReference>
<organism evidence="2 3">
    <name type="scientific">Toxocara canis</name>
    <name type="common">Canine roundworm</name>
    <dbReference type="NCBI Taxonomy" id="6265"/>
    <lineage>
        <taxon>Eukaryota</taxon>
        <taxon>Metazoa</taxon>
        <taxon>Ecdysozoa</taxon>
        <taxon>Nematoda</taxon>
        <taxon>Chromadorea</taxon>
        <taxon>Rhabditida</taxon>
        <taxon>Spirurina</taxon>
        <taxon>Ascaridomorpha</taxon>
        <taxon>Ascaridoidea</taxon>
        <taxon>Toxocaridae</taxon>
        <taxon>Toxocara</taxon>
    </lineage>
</organism>
<dbReference type="Gene3D" id="4.10.280.10">
    <property type="entry name" value="Helix-loop-helix DNA-binding domain"/>
    <property type="match status" value="1"/>
</dbReference>
<gene>
    <name evidence="2" type="primary">hlh-13</name>
    <name evidence="2" type="ORF">Tcan_03181</name>
</gene>
<dbReference type="InterPro" id="IPR050283">
    <property type="entry name" value="E-box_TF_Regulators"/>
</dbReference>
<dbReference type="AlphaFoldDB" id="A0A0B2V6K5"/>
<dbReference type="OrthoDB" id="6125763at2759"/>
<dbReference type="PROSITE" id="PS50888">
    <property type="entry name" value="BHLH"/>
    <property type="match status" value="1"/>
</dbReference>
<dbReference type="Proteomes" id="UP000031036">
    <property type="component" value="Unassembled WGS sequence"/>
</dbReference>
<evidence type="ECO:0000259" key="1">
    <source>
        <dbReference type="PROSITE" id="PS50888"/>
    </source>
</evidence>
<evidence type="ECO:0000313" key="3">
    <source>
        <dbReference type="Proteomes" id="UP000031036"/>
    </source>
</evidence>
<protein>
    <submittedName>
        <fullName evidence="2">Helix-loop-helix protein 13</fullName>
    </submittedName>
</protein>
<dbReference type="SMART" id="SM00353">
    <property type="entry name" value="HLH"/>
    <property type="match status" value="1"/>
</dbReference>
<dbReference type="Pfam" id="PF00010">
    <property type="entry name" value="HLH"/>
    <property type="match status" value="1"/>
</dbReference>
<dbReference type="InterPro" id="IPR036638">
    <property type="entry name" value="HLH_DNA-bd_sf"/>
</dbReference>
<dbReference type="STRING" id="6265.A0A0B2V6K5"/>
<dbReference type="GO" id="GO:0000981">
    <property type="term" value="F:DNA-binding transcription factor activity, RNA polymerase II-specific"/>
    <property type="evidence" value="ECO:0007669"/>
    <property type="project" value="TreeGrafter"/>
</dbReference>
<proteinExistence type="predicted"/>
<keyword evidence="3" id="KW-1185">Reference proteome</keyword>
<dbReference type="GO" id="GO:0032502">
    <property type="term" value="P:developmental process"/>
    <property type="evidence" value="ECO:0007669"/>
    <property type="project" value="TreeGrafter"/>
</dbReference>
<dbReference type="GO" id="GO:0046983">
    <property type="term" value="F:protein dimerization activity"/>
    <property type="evidence" value="ECO:0007669"/>
    <property type="project" value="InterPro"/>
</dbReference>
<dbReference type="InterPro" id="IPR011598">
    <property type="entry name" value="bHLH_dom"/>
</dbReference>
<name>A0A0B2V6K5_TOXCA</name>
<dbReference type="GO" id="GO:0000977">
    <property type="term" value="F:RNA polymerase II transcription regulatory region sequence-specific DNA binding"/>
    <property type="evidence" value="ECO:0007669"/>
    <property type="project" value="TreeGrafter"/>
</dbReference>
<comment type="caution">
    <text evidence="2">The sequence shown here is derived from an EMBL/GenBank/DDBJ whole genome shotgun (WGS) entry which is preliminary data.</text>
</comment>